<evidence type="ECO:0000256" key="5">
    <source>
        <dbReference type="ARBA" id="ARBA00023295"/>
    </source>
</evidence>
<dbReference type="InterPro" id="IPR041625">
    <property type="entry name" value="Beta-mannosidase_Ig"/>
</dbReference>
<dbReference type="GO" id="GO:0006516">
    <property type="term" value="P:glycoprotein catabolic process"/>
    <property type="evidence" value="ECO:0007669"/>
    <property type="project" value="TreeGrafter"/>
</dbReference>
<comment type="catalytic activity">
    <reaction evidence="1">
        <text>Hydrolysis of terminal, non-reducing beta-D-mannose residues in beta-D-mannosides.</text>
        <dbReference type="EC" id="3.2.1.25"/>
    </reaction>
</comment>
<feature type="domain" description="Beta-mannosidase-like galactose-binding" evidence="9">
    <location>
        <begin position="176"/>
        <end position="240"/>
    </location>
</feature>
<evidence type="ECO:0000259" key="9">
    <source>
        <dbReference type="Pfam" id="PF22666"/>
    </source>
</evidence>
<dbReference type="GO" id="GO:0004567">
    <property type="term" value="F:beta-mannosidase activity"/>
    <property type="evidence" value="ECO:0007669"/>
    <property type="project" value="UniProtKB-EC"/>
</dbReference>
<evidence type="ECO:0000313" key="10">
    <source>
        <dbReference type="EMBL" id="CEM36142.1"/>
    </source>
</evidence>
<dbReference type="PhylomeDB" id="A0A0G4GYN0"/>
<reference evidence="10" key="1">
    <citation type="submission" date="2014-11" db="EMBL/GenBank/DDBJ databases">
        <authorList>
            <person name="Otto D Thomas"/>
            <person name="Naeem Raeece"/>
        </authorList>
    </citation>
    <scope>NUCLEOTIDE SEQUENCE</scope>
</reference>
<feature type="compositionally biased region" description="Basic and acidic residues" evidence="6">
    <location>
        <begin position="18"/>
        <end position="40"/>
    </location>
</feature>
<dbReference type="SUPFAM" id="SSF49303">
    <property type="entry name" value="beta-Galactosidase/glucuronidase domain"/>
    <property type="match status" value="1"/>
</dbReference>
<feature type="region of interest" description="Disordered" evidence="6">
    <location>
        <begin position="1"/>
        <end position="48"/>
    </location>
</feature>
<evidence type="ECO:0000256" key="3">
    <source>
        <dbReference type="ARBA" id="ARBA00022801"/>
    </source>
</evidence>
<gene>
    <name evidence="10" type="ORF">Cvel_5401</name>
</gene>
<keyword evidence="7" id="KW-0472">Membrane</keyword>
<keyword evidence="7" id="KW-0812">Transmembrane</keyword>
<evidence type="ECO:0000256" key="1">
    <source>
        <dbReference type="ARBA" id="ARBA00000829"/>
    </source>
</evidence>
<dbReference type="VEuPathDB" id="CryptoDB:Cvel_5401"/>
<organism evidence="10">
    <name type="scientific">Chromera velia CCMP2878</name>
    <dbReference type="NCBI Taxonomy" id="1169474"/>
    <lineage>
        <taxon>Eukaryota</taxon>
        <taxon>Sar</taxon>
        <taxon>Alveolata</taxon>
        <taxon>Colpodellida</taxon>
        <taxon>Chromeraceae</taxon>
        <taxon>Chromera</taxon>
    </lineage>
</organism>
<accession>A0A0G4GYN0</accession>
<feature type="region of interest" description="Disordered" evidence="6">
    <location>
        <begin position="241"/>
        <end position="284"/>
    </location>
</feature>
<dbReference type="InterPro" id="IPR036156">
    <property type="entry name" value="Beta-gal/glucu_dom_sf"/>
</dbReference>
<keyword evidence="7" id="KW-1133">Transmembrane helix</keyword>
<evidence type="ECO:0000256" key="7">
    <source>
        <dbReference type="SAM" id="Phobius"/>
    </source>
</evidence>
<proteinExistence type="predicted"/>
<feature type="region of interest" description="Disordered" evidence="6">
    <location>
        <begin position="1307"/>
        <end position="1351"/>
    </location>
</feature>
<dbReference type="InterPro" id="IPR050887">
    <property type="entry name" value="Beta-mannosidase_GH2"/>
</dbReference>
<dbReference type="Gene3D" id="2.60.120.260">
    <property type="entry name" value="Galactose-binding domain-like"/>
    <property type="match status" value="1"/>
</dbReference>
<dbReference type="PANTHER" id="PTHR43730:SF1">
    <property type="entry name" value="BETA-MANNOSIDASE"/>
    <property type="match status" value="1"/>
</dbReference>
<dbReference type="InterPro" id="IPR008979">
    <property type="entry name" value="Galactose-bd-like_sf"/>
</dbReference>
<evidence type="ECO:0000256" key="2">
    <source>
        <dbReference type="ARBA" id="ARBA00012754"/>
    </source>
</evidence>
<protein>
    <recommendedName>
        <fullName evidence="2">beta-mannosidase</fullName>
        <ecNumber evidence="2">3.2.1.25</ecNumber>
    </recommendedName>
</protein>
<keyword evidence="5" id="KW-0326">Glycosidase</keyword>
<feature type="domain" description="Beta-mannosidase-like galactose-binding" evidence="9">
    <location>
        <begin position="289"/>
        <end position="400"/>
    </location>
</feature>
<dbReference type="InterPro" id="IPR013783">
    <property type="entry name" value="Ig-like_fold"/>
</dbReference>
<keyword evidence="3" id="KW-0378">Hydrolase</keyword>
<feature type="region of interest" description="Disordered" evidence="6">
    <location>
        <begin position="91"/>
        <end position="142"/>
    </location>
</feature>
<name>A0A0G4GYN0_9ALVE</name>
<dbReference type="SUPFAM" id="SSF49785">
    <property type="entry name" value="Galactose-binding domain-like"/>
    <property type="match status" value="1"/>
</dbReference>
<evidence type="ECO:0000256" key="6">
    <source>
        <dbReference type="SAM" id="MobiDB-lite"/>
    </source>
</evidence>
<dbReference type="Gene3D" id="2.60.40.10">
    <property type="entry name" value="Immunoglobulins"/>
    <property type="match status" value="1"/>
</dbReference>
<feature type="transmembrane region" description="Helical" evidence="7">
    <location>
        <begin position="57"/>
        <end position="81"/>
    </location>
</feature>
<sequence>MSVLGKESPATSSEEETERSRMVKDGDKMTNLKWTARDLETPQQEQMQRAEAKRGHALLLGCMFVLGAISGALAMGIFAVIQTSMSLPGASRNEVETRPEPSSSFTLPTEAPSASPGSVHPEGEDLVTPGVPSTRGSAPDAEAVAASSVVSPLVDLTPAFSGGAAGERDLSPSFEWELSGAKLEKPCKIKGQPSDVFSDLLKCGVLDKGSPHFRFNENEYRWVAFEDWKYTATFSLTEKHDGLLRSPPSHSRDGERGHKRRRSSGLSESGEASEKKAEGGSQIEHPASGAVVILEFERLDHSASVSLNGAELGETSNAFLKHRFDVGGLLRGGGGEGDSTGVNTLEVILHSAPNRAKKQAEAYPYVVPFSGAPNGLPHVNFIRSPQSHFGWDWGPSFGPSSIGTGTGGGVRLWALGIGKVEYVVPEYEFEPQESKEEPLKVKVRVRVGLLIRSACELAASGGNRGSSSGLWVKVELEPPPEAGVHEQKIEKIIRLVYGCRCSAHAIDSPLLPLPPGGMRLEDRSAAYPPDEKRPGLDEVEVIAEMSVENPVLWWPRGLAGEGEMAKRYGVRASLVAEKGVGGGGAAVGAEEGLCGWAQVPLLWHSSAGGKGKGALLEGAGKEEEVDAMEKKIGIRKIRLVRDPVEDPTQSANRGGPLQSLVQYGAQIDSSVWPRCLHAIRTLLEVHSDVPSAFVEGKTLADESGGFCKAWKTVAQDRRPWDPQLQRQCEGPETPFCRRCLSDIPEGQTEKEGCAVCPASLSHCPSINLSERETFYVEVNGVPVFSRGANMIPFSNFVNVTEDQQDWIIDSANDAHMNMIRVWGGGDYQPDSFYDKCDEDGILVWQEFIFACAMYPTDEAFLSSVEEEVRQQTRRLSFHPSIVVWGGNNENEGALNWYQESQTIRELYVSDYMALYADTVERTFRKTAGGSPVFVDSSPSNGPLTEWPDRYRKRWGDSGSKEMGDMHFYDYNMDCMDEDSFPKARYVSEFGFHSLPAVRELQKGDPEDDLTHAEDLWMWSNFSQHRMRHQPEGIEQLVKLADRYFHFPSSQRKPSAETEEKFVEVDIGSLRNDQKTWRPQNATDEDYKAAAFLTQLAQGLCYDRGIRLWRRLRADPEIRTMGILYWQLNDIWQGPSWSSIEHSGRWRLVHSLVKRFFAPLALSFLKENGGSVEVHGVSDLPFDLEGGEVTARLRRFSDGAEVWKKTESHVRVPSLSSGPVLQVDLVKAFLPQGGSLLSEAECSPSDCFLDVEMEFNQRTGYLPSEKRGPSSLSELGSPPLQLSDVDPSLLKVREFFFLSPLKLSPLEKPNGLTTEVSEEKGGREISVTISLTDPDSDSDAEETETDSVSESDQTSVAPAFFVWLENDIAGRFSDNAFHLLPGESRTVSFLAVDSSPIDLESFKASLSVYSFFDSLDFVRRRMRGGGQTETPSPWALCDENCGLKGGKDNLPWLSTGRSGNSTHTASGGRGSAQLRLVPVPEAKQGGRKGRSLRDVVSLSGAAQVLKAGDEGRQVEIVFDREKACAGIGGGRQRGGGSGGGVVELSATLWGRAVPLDFVTLRLSHARLSGEDLAEKRVFVRAGETGEWVGEVGVSVKKSVLESVCAAVREGGSSGDSSERRTKEFARGKLYMGGSKSALVVDVVMVLQG</sequence>
<feature type="domain" description="Beta-mannosidase Ig-fold" evidence="8">
    <location>
        <begin position="1340"/>
        <end position="1412"/>
    </location>
</feature>
<dbReference type="Gene3D" id="3.20.20.80">
    <property type="entry name" value="Glycosidases"/>
    <property type="match status" value="1"/>
</dbReference>
<dbReference type="InterPro" id="IPR054593">
    <property type="entry name" value="Beta-mannosidase-like_N2"/>
</dbReference>
<keyword evidence="4" id="KW-0325">Glycoprotein</keyword>
<dbReference type="SUPFAM" id="SSF51445">
    <property type="entry name" value="(Trans)glycosidases"/>
    <property type="match status" value="1"/>
</dbReference>
<evidence type="ECO:0000259" key="8">
    <source>
        <dbReference type="Pfam" id="PF17753"/>
    </source>
</evidence>
<dbReference type="PANTHER" id="PTHR43730">
    <property type="entry name" value="BETA-MANNOSIDASE"/>
    <property type="match status" value="1"/>
</dbReference>
<evidence type="ECO:0000256" key="4">
    <source>
        <dbReference type="ARBA" id="ARBA00023180"/>
    </source>
</evidence>
<dbReference type="EC" id="3.2.1.25" evidence="2"/>
<dbReference type="EMBL" id="CDMZ01001680">
    <property type="protein sequence ID" value="CEM36142.1"/>
    <property type="molecule type" value="Genomic_DNA"/>
</dbReference>
<feature type="compositionally biased region" description="Acidic residues" evidence="6">
    <location>
        <begin position="1333"/>
        <end position="1348"/>
    </location>
</feature>
<dbReference type="InterPro" id="IPR017853">
    <property type="entry name" value="GH"/>
</dbReference>
<dbReference type="Pfam" id="PF22666">
    <property type="entry name" value="Glyco_hydro_2_N2"/>
    <property type="match status" value="2"/>
</dbReference>
<dbReference type="Pfam" id="PF17753">
    <property type="entry name" value="Ig_mannosidase"/>
    <property type="match status" value="1"/>
</dbReference>